<evidence type="ECO:0000313" key="2">
    <source>
        <dbReference type="Proteomes" id="UP001320831"/>
    </source>
</evidence>
<comment type="caution">
    <text evidence="1">The sequence shown here is derived from an EMBL/GenBank/DDBJ whole genome shotgun (WGS) entry which is preliminary data.</text>
</comment>
<name>A0ABT2LJA9_9HYPH</name>
<proteinExistence type="predicted"/>
<evidence type="ECO:0000313" key="1">
    <source>
        <dbReference type="EMBL" id="MCT7374675.1"/>
    </source>
</evidence>
<sequence length="72" mass="8441">MNRGEIQRLLLAQALYHSNEVRFFDEAFTHLSAEQSARIMENLRHDGLTMVLATHRPEIVALCDYRVEISRR</sequence>
<dbReference type="RefSeq" id="WP_260901167.1">
    <property type="nucleotide sequence ID" value="NZ_JAOCZP010000002.1"/>
</dbReference>
<dbReference type="Gene3D" id="3.40.50.300">
    <property type="entry name" value="P-loop containing nucleotide triphosphate hydrolases"/>
    <property type="match status" value="1"/>
</dbReference>
<organism evidence="1 2">
    <name type="scientific">Chelativorans salis</name>
    <dbReference type="NCBI Taxonomy" id="2978478"/>
    <lineage>
        <taxon>Bacteria</taxon>
        <taxon>Pseudomonadati</taxon>
        <taxon>Pseudomonadota</taxon>
        <taxon>Alphaproteobacteria</taxon>
        <taxon>Hyphomicrobiales</taxon>
        <taxon>Phyllobacteriaceae</taxon>
        <taxon>Chelativorans</taxon>
    </lineage>
</organism>
<dbReference type="InterPro" id="IPR027417">
    <property type="entry name" value="P-loop_NTPase"/>
</dbReference>
<accession>A0ABT2LJA9</accession>
<protein>
    <submittedName>
        <fullName evidence="1">Uncharacterized protein</fullName>
    </submittedName>
</protein>
<reference evidence="1 2" key="1">
    <citation type="submission" date="2022-09" db="EMBL/GenBank/DDBJ databases">
        <title>Chelativorans salina sp. nov., a novel slightly halophilic bacterium isolated from a saline lake sediment enrichment.</title>
        <authorList>
            <person name="Gao L."/>
            <person name="Fang B.-Z."/>
            <person name="Li W.-J."/>
        </authorList>
    </citation>
    <scope>NUCLEOTIDE SEQUENCE [LARGE SCALE GENOMIC DNA]</scope>
    <source>
        <strain evidence="1 2">EGI FJ00035</strain>
    </source>
</reference>
<dbReference type="Proteomes" id="UP001320831">
    <property type="component" value="Unassembled WGS sequence"/>
</dbReference>
<dbReference type="SUPFAM" id="SSF52540">
    <property type="entry name" value="P-loop containing nucleoside triphosphate hydrolases"/>
    <property type="match status" value="1"/>
</dbReference>
<keyword evidence="2" id="KW-1185">Reference proteome</keyword>
<gene>
    <name evidence="1" type="ORF">N5A92_06460</name>
</gene>
<dbReference type="EMBL" id="JAOCZP010000002">
    <property type="protein sequence ID" value="MCT7374675.1"/>
    <property type="molecule type" value="Genomic_DNA"/>
</dbReference>